<protein>
    <recommendedName>
        <fullName evidence="4">F-box domain-containing protein</fullName>
    </recommendedName>
</protein>
<dbReference type="InterPro" id="IPR038883">
    <property type="entry name" value="AN11006-like"/>
</dbReference>
<dbReference type="Proteomes" id="UP001396898">
    <property type="component" value="Unassembled WGS sequence"/>
</dbReference>
<accession>A0ABR1RLK2</accession>
<sequence length="584" mass="66029">MASFLDLPHALRRRIYLQAGVPVKADIILRPRGFRRGDVHTQCNLAYNLLQTRRAVHDEVADIIYAENRFIASGQYGFYHLQLLSPRACATLTSLTIHLCVKARELFGPEWIDDVAPLPLRTGCIEAWQEAAAYFLAHTNPEALDLLLICDTGYSGDTTGALQPLVDHTGSVKRCQIRLGHGQDRQLCSLARDVALRAQRPPPDEDENDDKPFRFMDLPPEIRLQILEHTDLMTPLGQVEWRADRGYNAVWNRPTRCSTGGERERDAWLTFNPCLVDRDTRHTGVVCSVRDIGYTSRCQCWKPPGADIMLVSRAMYRMAMTTLYGRNRVIVLPGRDDITALLDSPSTGLSDSDESDEADGSDNESDNESGVWEVELFHRDGTVSVIEPARPPLEQRQLGATVFLGAHHRILQGTALSYLRALEIVFPAKGVGRWTPAVRHLRAQGVVKSLTLIVHMRVASRSLDTNTRVLVGGINGRAAFEQTLVWTDDPLQNHAALLEPLRELREAGLRRLFVFIESEWHWSPPQGCSLYTCERVQSGLFHDCVRDMEQVLERSVMGQEYDSTKEGKMRERPSQWMLREIYLD</sequence>
<feature type="region of interest" description="Disordered" evidence="1">
    <location>
        <begin position="342"/>
        <end position="369"/>
    </location>
</feature>
<feature type="compositionally biased region" description="Acidic residues" evidence="1">
    <location>
        <begin position="351"/>
        <end position="367"/>
    </location>
</feature>
<name>A0ABR1RLK2_9PEZI</name>
<gene>
    <name evidence="2" type="ORF">PG991_008723</name>
</gene>
<dbReference type="EMBL" id="JAQQWI010000012">
    <property type="protein sequence ID" value="KAK8015835.1"/>
    <property type="molecule type" value="Genomic_DNA"/>
</dbReference>
<evidence type="ECO:0000256" key="1">
    <source>
        <dbReference type="SAM" id="MobiDB-lite"/>
    </source>
</evidence>
<dbReference type="PANTHER" id="PTHR42085">
    <property type="entry name" value="F-BOX DOMAIN-CONTAINING PROTEIN"/>
    <property type="match status" value="1"/>
</dbReference>
<comment type="caution">
    <text evidence="2">The sequence shown here is derived from an EMBL/GenBank/DDBJ whole genome shotgun (WGS) entry which is preliminary data.</text>
</comment>
<organism evidence="2 3">
    <name type="scientific">Apiospora marii</name>
    <dbReference type="NCBI Taxonomy" id="335849"/>
    <lineage>
        <taxon>Eukaryota</taxon>
        <taxon>Fungi</taxon>
        <taxon>Dikarya</taxon>
        <taxon>Ascomycota</taxon>
        <taxon>Pezizomycotina</taxon>
        <taxon>Sordariomycetes</taxon>
        <taxon>Xylariomycetidae</taxon>
        <taxon>Amphisphaeriales</taxon>
        <taxon>Apiosporaceae</taxon>
        <taxon>Apiospora</taxon>
    </lineage>
</organism>
<dbReference type="PANTHER" id="PTHR42085:SF2">
    <property type="entry name" value="F-BOX DOMAIN-CONTAINING PROTEIN"/>
    <property type="match status" value="1"/>
</dbReference>
<reference evidence="2 3" key="1">
    <citation type="submission" date="2023-01" db="EMBL/GenBank/DDBJ databases">
        <title>Analysis of 21 Apiospora genomes using comparative genomics revels a genus with tremendous synthesis potential of carbohydrate active enzymes and secondary metabolites.</title>
        <authorList>
            <person name="Sorensen T."/>
        </authorList>
    </citation>
    <scope>NUCLEOTIDE SEQUENCE [LARGE SCALE GENOMIC DNA]</scope>
    <source>
        <strain evidence="2 3">CBS 20057</strain>
    </source>
</reference>
<keyword evidence="3" id="KW-1185">Reference proteome</keyword>
<proteinExistence type="predicted"/>
<evidence type="ECO:0000313" key="2">
    <source>
        <dbReference type="EMBL" id="KAK8015835.1"/>
    </source>
</evidence>
<evidence type="ECO:0008006" key="4">
    <source>
        <dbReference type="Google" id="ProtNLM"/>
    </source>
</evidence>
<evidence type="ECO:0000313" key="3">
    <source>
        <dbReference type="Proteomes" id="UP001396898"/>
    </source>
</evidence>